<gene>
    <name evidence="11" type="ORF">AWRI3578_g1048</name>
</gene>
<evidence type="ECO:0000259" key="10">
    <source>
        <dbReference type="PROSITE" id="PS50850"/>
    </source>
</evidence>
<dbReference type="InterPro" id="IPR003663">
    <property type="entry name" value="Sugar/inositol_transpt"/>
</dbReference>
<sequence>MSLNQSSSNLSSTDAVEKQKNPDSYQGEQQNYHLQNNEDPSIGIRTVLPTYPKRWYKMKHIQRLMWVIFIISLTSCNTGYDGSLLNSLYTEKDFNNAIGNVSGSILGALTNGYVFGCLISFLFSARMNDMLGRKKCLIYCNIIMIIGVLLQSVAGAWKHDGYPEHYTKRDVLGMMIAGRIVIGIGSGVIQLSAPSLIAEVAYPDPTARSIQINYYNSNWYLGAIVAAWVAFGVKKVKHHWSWRIPTILQCLFAICQLILVPYFVPESPRWYVSQGRYEEAREVLNDLHAGHLEVAQELVEYEMTEIQLAIEQEKAAAQTNYKDLFKTKANLKRMWIICWVAIFMQLSGNGLVSYYLGKVLSSIGYTSTSEQLIINAGLMIYNLGVCVIQSFWIVPLVKKRVILMKASVGGMLVSYIIWTILSAKAQQDDFRNKAMGKSVLAFIFIYYFFYNLGLNGLPFTYCTEILPYTIRAKGLSVFTAVQFVVQIYNGFVNPIAMDAIHWKYYIVYVCILAVEFCVCFTFIETSGRTLEEVADVFGDGITDLGAVSGIAALTDGKGKNNAEDTEFIE</sequence>
<keyword evidence="12" id="KW-1185">Reference proteome</keyword>
<keyword evidence="6 9" id="KW-0472">Membrane</keyword>
<evidence type="ECO:0000256" key="8">
    <source>
        <dbReference type="SAM" id="MobiDB-lite"/>
    </source>
</evidence>
<feature type="transmembrane region" description="Helical" evidence="9">
    <location>
        <begin position="401"/>
        <end position="421"/>
    </location>
</feature>
<dbReference type="PRINTS" id="PR00171">
    <property type="entry name" value="SUGRTRNSPORT"/>
</dbReference>
<evidence type="ECO:0000256" key="9">
    <source>
        <dbReference type="SAM" id="Phobius"/>
    </source>
</evidence>
<dbReference type="OrthoDB" id="6133115at2759"/>
<dbReference type="EMBL" id="LPNL01000003">
    <property type="protein sequence ID" value="OEJ89685.1"/>
    <property type="molecule type" value="Genomic_DNA"/>
</dbReference>
<evidence type="ECO:0000256" key="5">
    <source>
        <dbReference type="ARBA" id="ARBA00022989"/>
    </source>
</evidence>
<comment type="caution">
    <text evidence="11">The sequence shown here is derived from an EMBL/GenBank/DDBJ whole genome shotgun (WGS) entry which is preliminary data.</text>
</comment>
<feature type="transmembrane region" description="Helical" evidence="9">
    <location>
        <begin position="177"/>
        <end position="202"/>
    </location>
</feature>
<feature type="transmembrane region" description="Helical" evidence="9">
    <location>
        <begin position="334"/>
        <end position="352"/>
    </location>
</feature>
<feature type="domain" description="Major facilitator superfamily (MFS) profile" evidence="10">
    <location>
        <begin position="67"/>
        <end position="527"/>
    </location>
</feature>
<comment type="similarity">
    <text evidence="2 7">Belongs to the major facilitator superfamily. Sugar transporter (TC 2.A.1.1) family.</text>
</comment>
<evidence type="ECO:0000256" key="3">
    <source>
        <dbReference type="ARBA" id="ARBA00022448"/>
    </source>
</evidence>
<dbReference type="InterPro" id="IPR020846">
    <property type="entry name" value="MFS_dom"/>
</dbReference>
<feature type="transmembrane region" description="Helical" evidence="9">
    <location>
        <begin position="474"/>
        <end position="492"/>
    </location>
</feature>
<feature type="transmembrane region" description="Helical" evidence="9">
    <location>
        <begin position="441"/>
        <end position="462"/>
    </location>
</feature>
<dbReference type="GO" id="GO:0016020">
    <property type="term" value="C:membrane"/>
    <property type="evidence" value="ECO:0007669"/>
    <property type="project" value="UniProtKB-SubCell"/>
</dbReference>
<keyword evidence="5 9" id="KW-1133">Transmembrane helix</keyword>
<evidence type="ECO:0000313" key="11">
    <source>
        <dbReference type="EMBL" id="OEJ89685.1"/>
    </source>
</evidence>
<feature type="transmembrane region" description="Helical" evidence="9">
    <location>
        <begin position="504"/>
        <end position="523"/>
    </location>
</feature>
<dbReference type="SUPFAM" id="SSF103473">
    <property type="entry name" value="MFS general substrate transporter"/>
    <property type="match status" value="1"/>
</dbReference>
<evidence type="ECO:0000256" key="1">
    <source>
        <dbReference type="ARBA" id="ARBA00004141"/>
    </source>
</evidence>
<feature type="transmembrane region" description="Helical" evidence="9">
    <location>
        <begin position="214"/>
        <end position="232"/>
    </location>
</feature>
<dbReference type="PROSITE" id="PS50850">
    <property type="entry name" value="MFS"/>
    <property type="match status" value="1"/>
</dbReference>
<feature type="transmembrane region" description="Helical" evidence="9">
    <location>
        <begin position="100"/>
        <end position="124"/>
    </location>
</feature>
<feature type="compositionally biased region" description="Low complexity" evidence="8">
    <location>
        <begin position="1"/>
        <end position="12"/>
    </location>
</feature>
<evidence type="ECO:0000256" key="7">
    <source>
        <dbReference type="RuleBase" id="RU003346"/>
    </source>
</evidence>
<dbReference type="NCBIfam" id="TIGR00879">
    <property type="entry name" value="SP"/>
    <property type="match status" value="1"/>
</dbReference>
<feature type="transmembrane region" description="Helical" evidence="9">
    <location>
        <begin position="136"/>
        <end position="157"/>
    </location>
</feature>
<dbReference type="InterPro" id="IPR005828">
    <property type="entry name" value="MFS_sugar_transport-like"/>
</dbReference>
<dbReference type="Pfam" id="PF00083">
    <property type="entry name" value="Sugar_tr"/>
    <property type="match status" value="1"/>
</dbReference>
<feature type="region of interest" description="Disordered" evidence="8">
    <location>
        <begin position="1"/>
        <end position="28"/>
    </location>
</feature>
<dbReference type="InterPro" id="IPR036259">
    <property type="entry name" value="MFS_trans_sf"/>
</dbReference>
<proteinExistence type="inferred from homology"/>
<dbReference type="FunFam" id="1.20.1250.20:FF:000134">
    <property type="entry name" value="MFS sugar transporter protein"/>
    <property type="match status" value="1"/>
</dbReference>
<evidence type="ECO:0000256" key="4">
    <source>
        <dbReference type="ARBA" id="ARBA00022692"/>
    </source>
</evidence>
<evidence type="ECO:0000313" key="12">
    <source>
        <dbReference type="Proteomes" id="UP000095605"/>
    </source>
</evidence>
<dbReference type="AlphaFoldDB" id="A0A1E5RS11"/>
<dbReference type="PANTHER" id="PTHR48022">
    <property type="entry name" value="PLASTIDIC GLUCOSE TRANSPORTER 4"/>
    <property type="match status" value="1"/>
</dbReference>
<feature type="transmembrane region" description="Helical" evidence="9">
    <location>
        <begin position="244"/>
        <end position="264"/>
    </location>
</feature>
<dbReference type="InterPro" id="IPR050360">
    <property type="entry name" value="MFS_Sugar_Transporters"/>
</dbReference>
<evidence type="ECO:0000256" key="6">
    <source>
        <dbReference type="ARBA" id="ARBA00023136"/>
    </source>
</evidence>
<organism evidence="11 12">
    <name type="scientific">Hanseniaspora opuntiae</name>
    <dbReference type="NCBI Taxonomy" id="211096"/>
    <lineage>
        <taxon>Eukaryota</taxon>
        <taxon>Fungi</taxon>
        <taxon>Dikarya</taxon>
        <taxon>Ascomycota</taxon>
        <taxon>Saccharomycotina</taxon>
        <taxon>Saccharomycetes</taxon>
        <taxon>Saccharomycodales</taxon>
        <taxon>Saccharomycodaceae</taxon>
        <taxon>Hanseniaspora</taxon>
    </lineage>
</organism>
<keyword evidence="3 7" id="KW-0813">Transport</keyword>
<dbReference type="Proteomes" id="UP000095605">
    <property type="component" value="Unassembled WGS sequence"/>
</dbReference>
<dbReference type="GO" id="GO:0005351">
    <property type="term" value="F:carbohydrate:proton symporter activity"/>
    <property type="evidence" value="ECO:0007669"/>
    <property type="project" value="TreeGrafter"/>
</dbReference>
<dbReference type="Gene3D" id="1.20.1250.20">
    <property type="entry name" value="MFS general substrate transporter like domains"/>
    <property type="match status" value="1"/>
</dbReference>
<feature type="transmembrane region" description="Helical" evidence="9">
    <location>
        <begin position="372"/>
        <end position="394"/>
    </location>
</feature>
<evidence type="ECO:0000256" key="2">
    <source>
        <dbReference type="ARBA" id="ARBA00010992"/>
    </source>
</evidence>
<reference evidence="12" key="1">
    <citation type="journal article" date="2016" name="Genome Announc.">
        <title>Genome sequences of three species of Hanseniaspora isolated from spontaneous wine fermentations.</title>
        <authorList>
            <person name="Sternes P.R."/>
            <person name="Lee D."/>
            <person name="Kutyna D.R."/>
            <person name="Borneman A.R."/>
        </authorList>
    </citation>
    <scope>NUCLEOTIDE SEQUENCE [LARGE SCALE GENOMIC DNA]</scope>
    <source>
        <strain evidence="12">AWRI3578</strain>
    </source>
</reference>
<keyword evidence="4 9" id="KW-0812">Transmembrane</keyword>
<feature type="transmembrane region" description="Helical" evidence="9">
    <location>
        <begin position="63"/>
        <end position="80"/>
    </location>
</feature>
<name>A0A1E5RS11_9ASCO</name>
<protein>
    <submittedName>
        <fullName evidence="11">Lactose permease</fullName>
    </submittedName>
</protein>
<dbReference type="PANTHER" id="PTHR48022:SF64">
    <property type="entry name" value="MAJOR FACILITATOR SUPERFAMILY (MFS) PROFILE DOMAIN-CONTAINING PROTEIN"/>
    <property type="match status" value="1"/>
</dbReference>
<comment type="subcellular location">
    <subcellularLocation>
        <location evidence="1">Membrane</location>
        <topology evidence="1">Multi-pass membrane protein</topology>
    </subcellularLocation>
</comment>
<accession>A0A1E5RS11</accession>